<dbReference type="AlphaFoldDB" id="A0A074N181"/>
<dbReference type="RefSeq" id="WP_034900959.1">
    <property type="nucleotide sequence ID" value="NZ_CP017057.1"/>
</dbReference>
<evidence type="ECO:0000313" key="2">
    <source>
        <dbReference type="Proteomes" id="UP000027866"/>
    </source>
</evidence>
<keyword evidence="2" id="KW-1185">Reference proteome</keyword>
<organism evidence="1 2">
    <name type="scientific">Erythrobacter litoralis</name>
    <dbReference type="NCBI Taxonomy" id="39960"/>
    <lineage>
        <taxon>Bacteria</taxon>
        <taxon>Pseudomonadati</taxon>
        <taxon>Pseudomonadota</taxon>
        <taxon>Alphaproteobacteria</taxon>
        <taxon>Sphingomonadales</taxon>
        <taxon>Erythrobacteraceae</taxon>
        <taxon>Erythrobacter/Porphyrobacter group</taxon>
        <taxon>Erythrobacter</taxon>
    </lineage>
</organism>
<comment type="caution">
    <text evidence="1">The sequence shown here is derived from an EMBL/GenBank/DDBJ whole genome shotgun (WGS) entry which is preliminary data.</text>
</comment>
<dbReference type="OrthoDB" id="3777295at2"/>
<reference evidence="1 2" key="1">
    <citation type="submission" date="2014-04" db="EMBL/GenBank/DDBJ databases">
        <title>A comprehensive comparison of genomes of Erythrobacter spp. Strains.</title>
        <authorList>
            <person name="Zheng Q."/>
        </authorList>
    </citation>
    <scope>NUCLEOTIDE SEQUENCE [LARGE SCALE GENOMIC DNA]</scope>
    <source>
        <strain evidence="1 2">DSM 8509</strain>
    </source>
</reference>
<dbReference type="KEGG" id="elq:Ga0102493_112827"/>
<accession>A0A074N181</accession>
<dbReference type="PATRIC" id="fig|39960.10.peg.1923"/>
<proteinExistence type="predicted"/>
<evidence type="ECO:0000313" key="1">
    <source>
        <dbReference type="EMBL" id="KEO98685.1"/>
    </source>
</evidence>
<protein>
    <submittedName>
        <fullName evidence="1">Uncharacterized protein</fullName>
    </submittedName>
</protein>
<dbReference type="Proteomes" id="UP000027866">
    <property type="component" value="Unassembled WGS sequence"/>
</dbReference>
<sequence length="221" mass="24126">MTGARYNLHGAIGYFGAGGARTGSELFSVSREADGSGVLRAQCVMDYDALVRDCLLCLDPDEAPREAFVRTVECGRILGSGHYRFGAGRILADIVPADGNPERIEQAEDCRFFGTHSLVNDGWIVRALAGDRIAAITVHANSLAANGGGVPGLYATQARIEQHGKERREVAAGTFDCRFVTVTYGDYPPIEMWLCESLDVLAFMRWDYLDGHYELLSLKQS</sequence>
<name>A0A074N181_9SPHN</name>
<gene>
    <name evidence="1" type="ORF">EH32_06155</name>
</gene>
<dbReference type="EMBL" id="JMIX01000003">
    <property type="protein sequence ID" value="KEO98685.1"/>
    <property type="molecule type" value="Genomic_DNA"/>
</dbReference>